<dbReference type="AlphaFoldDB" id="A0A1L8WPA6"/>
<comment type="caution">
    <text evidence="1">The sequence shown here is derived from an EMBL/GenBank/DDBJ whole genome shotgun (WGS) entry which is preliminary data.</text>
</comment>
<gene>
    <name evidence="1" type="ORF">RV14_GL002137</name>
</gene>
<protein>
    <submittedName>
        <fullName evidence="1">Uncharacterized protein</fullName>
    </submittedName>
</protein>
<accession>A0A1L8WPA6</accession>
<organism evidence="1 2">
    <name type="scientific">Enterococcus ratti</name>
    <dbReference type="NCBI Taxonomy" id="150033"/>
    <lineage>
        <taxon>Bacteria</taxon>
        <taxon>Bacillati</taxon>
        <taxon>Bacillota</taxon>
        <taxon>Bacilli</taxon>
        <taxon>Lactobacillales</taxon>
        <taxon>Enterococcaceae</taxon>
        <taxon>Enterococcus</taxon>
    </lineage>
</organism>
<keyword evidence="2" id="KW-1185">Reference proteome</keyword>
<proteinExistence type="predicted"/>
<dbReference type="Proteomes" id="UP000182152">
    <property type="component" value="Unassembled WGS sequence"/>
</dbReference>
<reference evidence="1 2" key="1">
    <citation type="submission" date="2014-12" db="EMBL/GenBank/DDBJ databases">
        <title>Draft genome sequences of 29 type strains of Enterococci.</title>
        <authorList>
            <person name="Zhong Z."/>
            <person name="Sun Z."/>
            <person name="Liu W."/>
            <person name="Zhang W."/>
            <person name="Zhang H."/>
        </authorList>
    </citation>
    <scope>NUCLEOTIDE SEQUENCE [LARGE SCALE GENOMIC DNA]</scope>
    <source>
        <strain evidence="1 2">DSM 15687</strain>
    </source>
</reference>
<evidence type="ECO:0000313" key="2">
    <source>
        <dbReference type="Proteomes" id="UP000182152"/>
    </source>
</evidence>
<dbReference type="EMBL" id="JXLB01000007">
    <property type="protein sequence ID" value="OJG82845.1"/>
    <property type="molecule type" value="Genomic_DNA"/>
</dbReference>
<sequence length="70" mass="7969">MFQIRKWKLQDQRSTELKSNVTFPNGNVTKQGGAPFGNKNALKIGEDESIFFETLSDEEKDIYSSLNDDP</sequence>
<name>A0A1L8WPA6_9ENTE</name>
<evidence type="ECO:0000313" key="1">
    <source>
        <dbReference type="EMBL" id="OJG82845.1"/>
    </source>
</evidence>